<dbReference type="InterPro" id="IPR011013">
    <property type="entry name" value="Gal_mutarotase_sf_dom"/>
</dbReference>
<dbReference type="PANTHER" id="PTHR46017">
    <property type="entry name" value="ALPHA-MANNOSIDASE 2C1"/>
    <property type="match status" value="1"/>
</dbReference>
<dbReference type="PANTHER" id="PTHR46017:SF1">
    <property type="entry name" value="ALPHA-MANNOSIDASE 2C1"/>
    <property type="match status" value="1"/>
</dbReference>
<evidence type="ECO:0000259" key="2">
    <source>
        <dbReference type="Pfam" id="PF17677"/>
    </source>
</evidence>
<dbReference type="Pfam" id="PF01074">
    <property type="entry name" value="Glyco_hydro_38N"/>
    <property type="match status" value="1"/>
</dbReference>
<dbReference type="InterPro" id="IPR011330">
    <property type="entry name" value="Glyco_hydro/deAcase_b/a-brl"/>
</dbReference>
<name>A0A419EN65_9BACT</name>
<dbReference type="Proteomes" id="UP000285961">
    <property type="component" value="Unassembled WGS sequence"/>
</dbReference>
<dbReference type="SUPFAM" id="SSF88713">
    <property type="entry name" value="Glycoside hydrolase/deacetylase"/>
    <property type="match status" value="1"/>
</dbReference>
<dbReference type="GO" id="GO:0030246">
    <property type="term" value="F:carbohydrate binding"/>
    <property type="evidence" value="ECO:0007669"/>
    <property type="project" value="InterPro"/>
</dbReference>
<feature type="domain" description="Glycoside hydrolase family 38 N-terminal" evidence="1">
    <location>
        <begin position="12"/>
        <end position="268"/>
    </location>
</feature>
<dbReference type="GO" id="GO:0006013">
    <property type="term" value="P:mannose metabolic process"/>
    <property type="evidence" value="ECO:0007669"/>
    <property type="project" value="InterPro"/>
</dbReference>
<dbReference type="EMBL" id="QZKI01000143">
    <property type="protein sequence ID" value="RJP64103.1"/>
    <property type="molecule type" value="Genomic_DNA"/>
</dbReference>
<evidence type="ECO:0008006" key="5">
    <source>
        <dbReference type="Google" id="ProtNLM"/>
    </source>
</evidence>
<accession>A0A419EN65</accession>
<evidence type="ECO:0000259" key="1">
    <source>
        <dbReference type="Pfam" id="PF01074"/>
    </source>
</evidence>
<protein>
    <recommendedName>
        <fullName evidence="5">Glycoside hydrolase family 38 N-terminal domain-containing protein</fullName>
    </recommendedName>
</protein>
<comment type="caution">
    <text evidence="3">The sequence shown here is derived from an EMBL/GenBank/DDBJ whole genome shotgun (WGS) entry which is preliminary data.</text>
</comment>
<proteinExistence type="predicted"/>
<evidence type="ECO:0000313" key="3">
    <source>
        <dbReference type="EMBL" id="RJP64103.1"/>
    </source>
</evidence>
<dbReference type="Gene3D" id="2.70.98.30">
    <property type="entry name" value="Golgi alpha-mannosidase II, domain 4"/>
    <property type="match status" value="1"/>
</dbReference>
<gene>
    <name evidence="3" type="ORF">C4532_19990</name>
</gene>
<dbReference type="GO" id="GO:0009313">
    <property type="term" value="P:oligosaccharide catabolic process"/>
    <property type="evidence" value="ECO:0007669"/>
    <property type="project" value="TreeGrafter"/>
</dbReference>
<dbReference type="InterPro" id="IPR000602">
    <property type="entry name" value="Glyco_hydro_38_N"/>
</dbReference>
<reference evidence="3 4" key="1">
    <citation type="journal article" date="2017" name="ISME J.">
        <title>Energy and carbon metabolisms in a deep terrestrial subsurface fluid microbial community.</title>
        <authorList>
            <person name="Momper L."/>
            <person name="Jungbluth S.P."/>
            <person name="Lee M.D."/>
            <person name="Amend J.P."/>
        </authorList>
    </citation>
    <scope>NUCLEOTIDE SEQUENCE [LARGE SCALE GENOMIC DNA]</scope>
    <source>
        <strain evidence="3">SURF_17</strain>
    </source>
</reference>
<dbReference type="GO" id="GO:0004559">
    <property type="term" value="F:alpha-mannosidase activity"/>
    <property type="evidence" value="ECO:0007669"/>
    <property type="project" value="InterPro"/>
</dbReference>
<sequence>MGKKLDTHYERIYFVNHSHIDHTWWNSPEVCRERNETIINRMLELCSANPEFKFSYETTASLMDYLEKHPERKMEIAQLLRERRLDIGGLFVSANADACSEEAIARNFYYGKRWLEETFGYSPAVAKELDAPGHPLQMPQLVKSAGMDTLMISRGPQGGFRWKGPDGSEVLVYCVPYNWSYWRKLGVSFEEAERNLPRELERAAGRHAGRCLIVPDGDDMTLPNDALPEIIKRWNEVYDRPSLLLSTYEDFIGAIRRRKFSVRSGDMPNVWVGIHCLQVVATRDMKTLQNLLPCTEMLYALLCVLENDFGKYPAKDIDTCWRRVLLVGDHNWGGKDETRHGAEGDAHKERLARGSLRDCQGLIERGFVNLSKMLFTGKSVAGMPVIVFNPLSWERDEVVSLEIECGIPGLEGVEIVDHAQKPVPFAIDVVEKHPDDTIYRARADFLCQALPPVGYVAYYTKPMLEHRDSPLATEENSRLIENEFYRVEFSEDGGHLKSLYDKELGFELAGTFKVSLGPFEFDFGMFELFGIGLKLTVPDQGFFENPENEGTGESIQPTGEIWRACDSPAAVKVERRSGFRQALVAEGEFIGSRRRQEVVLYEGLKRVDLRVELDWRGKPDVAVYLQMPNSLMHGRKFIDTPFAVHREGNELADFWLDESLPVKFKVRGVQDWLCFENEKRGMAIATTWPIIDFTMVPAFPLMWTNNASGFFFGERYLQSGKHFFSFRLTSYDGTWLENNIHLWGKQLAKPPLTYLSEGIPSESRHSFASVDAANIVISAFKKAHGEDAIVVRLYEIGGKKTETLLRTSFPIKRARLTNIIETTSARLSSEPHSVKLSFRPFEVKTVKLYL</sequence>
<dbReference type="InterPro" id="IPR027291">
    <property type="entry name" value="Glyco_hydro_38_N_sf"/>
</dbReference>
<dbReference type="AlphaFoldDB" id="A0A419EN65"/>
<dbReference type="Gene3D" id="2.60.40.1180">
    <property type="entry name" value="Golgi alpha-mannosidase II"/>
    <property type="match status" value="1"/>
</dbReference>
<dbReference type="Gene3D" id="2.60.40.2220">
    <property type="match status" value="1"/>
</dbReference>
<dbReference type="SUPFAM" id="SSF74650">
    <property type="entry name" value="Galactose mutarotase-like"/>
    <property type="match status" value="1"/>
</dbReference>
<dbReference type="InterPro" id="IPR013780">
    <property type="entry name" value="Glyco_hydro_b"/>
</dbReference>
<dbReference type="Gene3D" id="3.20.110.10">
    <property type="entry name" value="Glycoside hydrolase 38, N terminal domain"/>
    <property type="match status" value="1"/>
</dbReference>
<dbReference type="Pfam" id="PF17677">
    <property type="entry name" value="Glyco_hydro38C2"/>
    <property type="match status" value="1"/>
</dbReference>
<evidence type="ECO:0000313" key="4">
    <source>
        <dbReference type="Proteomes" id="UP000285961"/>
    </source>
</evidence>
<feature type="domain" description="Glycosyl hydrolases family 38 C-terminal" evidence="2">
    <location>
        <begin position="774"/>
        <end position="846"/>
    </location>
</feature>
<organism evidence="3 4">
    <name type="scientific">Candidatus Abyssobacteria bacterium SURF_17</name>
    <dbReference type="NCBI Taxonomy" id="2093361"/>
    <lineage>
        <taxon>Bacteria</taxon>
        <taxon>Pseudomonadati</taxon>
        <taxon>Candidatus Hydrogenedentota</taxon>
        <taxon>Candidatus Abyssobacteria</taxon>
    </lineage>
</organism>
<dbReference type="InterPro" id="IPR041147">
    <property type="entry name" value="GH38_C"/>
</dbReference>